<dbReference type="FunFam" id="3.30.40.10:FF:000535">
    <property type="entry name" value="Chromatin modification-related protein"/>
    <property type="match status" value="1"/>
</dbReference>
<dbReference type="Pfam" id="PF12998">
    <property type="entry name" value="ING"/>
    <property type="match status" value="1"/>
</dbReference>
<dbReference type="PROSITE" id="PS50016">
    <property type="entry name" value="ZF_PHD_2"/>
    <property type="match status" value="1"/>
</dbReference>
<feature type="site" description="Histone H3K4me3 binding" evidence="8">
    <location>
        <position position="589"/>
    </location>
</feature>
<evidence type="ECO:0000256" key="9">
    <source>
        <dbReference type="PIRSR" id="PIRSR628651-51"/>
    </source>
</evidence>
<dbReference type="InterPro" id="IPR011011">
    <property type="entry name" value="Znf_FYVE_PHD"/>
</dbReference>
<dbReference type="SMART" id="SM00249">
    <property type="entry name" value="PHD"/>
    <property type="match status" value="1"/>
</dbReference>
<evidence type="ECO:0000256" key="11">
    <source>
        <dbReference type="RuleBase" id="RU361213"/>
    </source>
</evidence>
<feature type="region of interest" description="Disordered" evidence="12">
    <location>
        <begin position="630"/>
        <end position="652"/>
    </location>
</feature>
<dbReference type="InterPro" id="IPR013083">
    <property type="entry name" value="Znf_RING/FYVE/PHD"/>
</dbReference>
<evidence type="ECO:0000256" key="8">
    <source>
        <dbReference type="PIRSR" id="PIRSR628651-50"/>
    </source>
</evidence>
<dbReference type="GO" id="GO:0006355">
    <property type="term" value="P:regulation of DNA-templated transcription"/>
    <property type="evidence" value="ECO:0007669"/>
    <property type="project" value="TreeGrafter"/>
</dbReference>
<keyword evidence="4 10" id="KW-0863">Zinc-finger</keyword>
<keyword evidence="6 11" id="KW-0156">Chromatin regulator</keyword>
<dbReference type="OrthoDB" id="2505961at2759"/>
<dbReference type="Proteomes" id="UP000323386">
    <property type="component" value="Unassembled WGS sequence"/>
</dbReference>
<feature type="compositionally biased region" description="Low complexity" evidence="12">
    <location>
        <begin position="14"/>
        <end position="61"/>
    </location>
</feature>
<comment type="domain">
    <text evidence="11">The PHD-type zinc finger mediates the binding to H3K4me3.</text>
</comment>
<comment type="subcellular location">
    <subcellularLocation>
        <location evidence="1 11">Nucleus</location>
    </subcellularLocation>
</comment>
<feature type="region of interest" description="Disordered" evidence="12">
    <location>
        <begin position="263"/>
        <end position="575"/>
    </location>
</feature>
<feature type="binding site" evidence="9">
    <location>
        <position position="603"/>
    </location>
    <ligand>
        <name>Zn(2+)</name>
        <dbReference type="ChEBI" id="CHEBI:29105"/>
        <label>1</label>
    </ligand>
</feature>
<dbReference type="EMBL" id="OOIP01000009">
    <property type="protein sequence ID" value="SPO38052.1"/>
    <property type="molecule type" value="Genomic_DNA"/>
</dbReference>
<evidence type="ECO:0000256" key="1">
    <source>
        <dbReference type="ARBA" id="ARBA00004123"/>
    </source>
</evidence>
<feature type="compositionally biased region" description="Acidic residues" evidence="12">
    <location>
        <begin position="476"/>
        <end position="496"/>
    </location>
</feature>
<evidence type="ECO:0000256" key="3">
    <source>
        <dbReference type="ARBA" id="ARBA00022723"/>
    </source>
</evidence>
<organism evidence="14 15">
    <name type="scientific">Pseudozyma flocculosa</name>
    <dbReference type="NCBI Taxonomy" id="84751"/>
    <lineage>
        <taxon>Eukaryota</taxon>
        <taxon>Fungi</taxon>
        <taxon>Dikarya</taxon>
        <taxon>Basidiomycota</taxon>
        <taxon>Ustilaginomycotina</taxon>
        <taxon>Ustilaginomycetes</taxon>
        <taxon>Ustilaginales</taxon>
        <taxon>Ustilaginaceae</taxon>
        <taxon>Pseudozyma</taxon>
    </lineage>
</organism>
<dbReference type="AlphaFoldDB" id="A0A5C3F182"/>
<dbReference type="InterPro" id="IPR028651">
    <property type="entry name" value="ING_fam"/>
</dbReference>
<feature type="site" description="Histone H3K4me3 binding" evidence="8">
    <location>
        <position position="578"/>
    </location>
</feature>
<feature type="compositionally biased region" description="Low complexity" evidence="12">
    <location>
        <begin position="383"/>
        <end position="396"/>
    </location>
</feature>
<dbReference type="GO" id="GO:0000785">
    <property type="term" value="C:chromatin"/>
    <property type="evidence" value="ECO:0007669"/>
    <property type="project" value="UniProtKB-ARBA"/>
</dbReference>
<protein>
    <recommendedName>
        <fullName evidence="11">Chromatin modification-related protein</fullName>
    </recommendedName>
</protein>
<dbReference type="InterPro" id="IPR019787">
    <property type="entry name" value="Znf_PHD-finger"/>
</dbReference>
<feature type="compositionally biased region" description="Low complexity" evidence="12">
    <location>
        <begin position="324"/>
        <end position="336"/>
    </location>
</feature>
<accession>A0A5C3F182</accession>
<feature type="binding site" evidence="9">
    <location>
        <position position="597"/>
    </location>
    <ligand>
        <name>Zn(2+)</name>
        <dbReference type="ChEBI" id="CHEBI:29105"/>
        <label>2</label>
    </ligand>
</feature>
<feature type="compositionally biased region" description="Low complexity" evidence="12">
    <location>
        <begin position="514"/>
        <end position="523"/>
    </location>
</feature>
<evidence type="ECO:0000256" key="7">
    <source>
        <dbReference type="ARBA" id="ARBA00023242"/>
    </source>
</evidence>
<evidence type="ECO:0000256" key="12">
    <source>
        <dbReference type="SAM" id="MobiDB-lite"/>
    </source>
</evidence>
<dbReference type="GO" id="GO:0006325">
    <property type="term" value="P:chromatin organization"/>
    <property type="evidence" value="ECO:0007669"/>
    <property type="project" value="UniProtKB-KW"/>
</dbReference>
<feature type="compositionally biased region" description="Polar residues" evidence="12">
    <location>
        <begin position="1"/>
        <end position="13"/>
    </location>
</feature>
<feature type="site" description="Histone H3K4me3 binding" evidence="8">
    <location>
        <position position="601"/>
    </location>
</feature>
<feature type="compositionally biased region" description="Low complexity" evidence="12">
    <location>
        <begin position="642"/>
        <end position="652"/>
    </location>
</feature>
<feature type="region of interest" description="Disordered" evidence="12">
    <location>
        <begin position="1"/>
        <end position="61"/>
    </location>
</feature>
<name>A0A5C3F182_9BASI</name>
<feature type="site" description="Histone H3K4me3 binding" evidence="8">
    <location>
        <position position="593"/>
    </location>
</feature>
<reference evidence="14 15" key="1">
    <citation type="submission" date="2018-03" db="EMBL/GenBank/DDBJ databases">
        <authorList>
            <person name="Guldener U."/>
        </authorList>
    </citation>
    <scope>NUCLEOTIDE SEQUENCE [LARGE SCALE GENOMIC DNA]</scope>
    <source>
        <strain evidence="14 15">DAOM196992</strain>
    </source>
</reference>
<feature type="domain" description="PHD-type" evidence="13">
    <location>
        <begin position="576"/>
        <end position="625"/>
    </location>
</feature>
<evidence type="ECO:0000256" key="2">
    <source>
        <dbReference type="ARBA" id="ARBA00010210"/>
    </source>
</evidence>
<keyword evidence="15" id="KW-1185">Reference proteome</keyword>
<dbReference type="PROSITE" id="PS01359">
    <property type="entry name" value="ZF_PHD_1"/>
    <property type="match status" value="1"/>
</dbReference>
<dbReference type="SMART" id="SM01408">
    <property type="entry name" value="ING"/>
    <property type="match status" value="1"/>
</dbReference>
<dbReference type="InterPro" id="IPR024610">
    <property type="entry name" value="ING_N_histone-binding"/>
</dbReference>
<dbReference type="GO" id="GO:0008270">
    <property type="term" value="F:zinc ion binding"/>
    <property type="evidence" value="ECO:0007669"/>
    <property type="project" value="UniProtKB-KW"/>
</dbReference>
<feature type="compositionally biased region" description="Low complexity" evidence="12">
    <location>
        <begin position="556"/>
        <end position="565"/>
    </location>
</feature>
<feature type="binding site" evidence="9">
    <location>
        <position position="592"/>
    </location>
    <ligand>
        <name>Zn(2+)</name>
        <dbReference type="ChEBI" id="CHEBI:29105"/>
        <label>2</label>
    </ligand>
</feature>
<dbReference type="PANTHER" id="PTHR10333">
    <property type="entry name" value="INHIBITOR OF GROWTH PROTEIN"/>
    <property type="match status" value="1"/>
</dbReference>
<feature type="compositionally biased region" description="Gly residues" evidence="12">
    <location>
        <begin position="432"/>
        <end position="441"/>
    </location>
</feature>
<feature type="binding site" evidence="9">
    <location>
        <position position="619"/>
    </location>
    <ligand>
        <name>Zn(2+)</name>
        <dbReference type="ChEBI" id="CHEBI:29105"/>
        <label>2</label>
    </ligand>
</feature>
<dbReference type="InterPro" id="IPR019786">
    <property type="entry name" value="Zinc_finger_PHD-type_CS"/>
</dbReference>
<gene>
    <name evidence="14" type="ORF">PSFLO_03529</name>
</gene>
<dbReference type="CDD" id="cd15505">
    <property type="entry name" value="PHD_ING"/>
    <property type="match status" value="1"/>
</dbReference>
<dbReference type="Gene3D" id="6.10.140.1740">
    <property type="match status" value="1"/>
</dbReference>
<comment type="function">
    <text evidence="11">Component of an histone acetyltransferase complex.</text>
</comment>
<dbReference type="PANTHER" id="PTHR10333:SF42">
    <property type="entry name" value="INHIBITOR OF GROWTH PROTEIN 5"/>
    <property type="match status" value="1"/>
</dbReference>
<feature type="binding site" evidence="9">
    <location>
        <position position="606"/>
    </location>
    <ligand>
        <name>Zn(2+)</name>
        <dbReference type="ChEBI" id="CHEBI:29105"/>
        <label>1</label>
    </ligand>
</feature>
<keyword evidence="5 9" id="KW-0862">Zinc</keyword>
<evidence type="ECO:0000256" key="4">
    <source>
        <dbReference type="ARBA" id="ARBA00022771"/>
    </source>
</evidence>
<sequence>MPSAASAQSRTLKASNNANANTPSATPSATASTSAVNNAKHAATNPAAASSSNPPAAGAPATRFVPASFRNQPGTSALAGGIVGPEAAGLDQSSAEHFFVTLAAYADALDALPLDLTRSFSDLRELDAVLGSHLNSLTARLNHLTALIQDPDIDQGQRLLALKEVAEEARAYKMGGEDKIRVALNTAETIISHTDYIDALVDQLDHFPQLSPLLNPKKHLNLDQYYHADTGKLREQFLVASSQNAANGSGVAAGILGSTAKQDANGAASTASTGNKKRKVGTTAAAAPNAKGSKPGDAASAAASSAGLGPTPNKKRKTAGGTGSAANGSSSAQGGSKVARTGSSSGAKAEDDGWPRSNSNAGRSASGAGGSSSSSAKKKSDSSKASASASAANSANNRLPRAAHAGGTYVDGDDDENSAGAGAGRRGENGRRGGAAGGGSDDGSASNGRDDGHTTSRGRTSRPVRGAATAHLGRSDDDDDPDGDDPEQDDDDDDDEPSRGGASSKRSGGGGRSGTSRGQAGQRTPRVAQVGSAAGVPPSQAVVGGGDGDADEDSRGASPAASSATGGAGNDDADERRYCFCNNVSYGDMIGCDDDDCEREWFHLGCVGLTKVPTGTWHCEACLERRAAQAGKAKAKKGKTGGSSSSSKKSRR</sequence>
<feature type="binding site" evidence="9">
    <location>
        <position position="579"/>
    </location>
    <ligand>
        <name>Zn(2+)</name>
        <dbReference type="ChEBI" id="CHEBI:29105"/>
        <label>1</label>
    </ligand>
</feature>
<proteinExistence type="inferred from homology"/>
<evidence type="ECO:0000256" key="5">
    <source>
        <dbReference type="ARBA" id="ARBA00022833"/>
    </source>
</evidence>
<dbReference type="SUPFAM" id="SSF57903">
    <property type="entry name" value="FYVE/PHD zinc finger"/>
    <property type="match status" value="1"/>
</dbReference>
<keyword evidence="7 11" id="KW-0539">Nucleus</keyword>
<dbReference type="Gene3D" id="3.30.40.10">
    <property type="entry name" value="Zinc/RING finger domain, C3HC4 (zinc finger)"/>
    <property type="match status" value="1"/>
</dbReference>
<evidence type="ECO:0000313" key="14">
    <source>
        <dbReference type="EMBL" id="SPO38052.1"/>
    </source>
</evidence>
<feature type="binding site" evidence="9">
    <location>
        <position position="622"/>
    </location>
    <ligand>
        <name>Zn(2+)</name>
        <dbReference type="ChEBI" id="CHEBI:29105"/>
        <label>2</label>
    </ligand>
</feature>
<feature type="binding site" evidence="9">
    <location>
        <position position="581"/>
    </location>
    <ligand>
        <name>Zn(2+)</name>
        <dbReference type="ChEBI" id="CHEBI:29105"/>
        <label>1</label>
    </ligand>
</feature>
<feature type="compositionally biased region" description="Polar residues" evidence="12">
    <location>
        <begin position="263"/>
        <end position="274"/>
    </location>
</feature>
<evidence type="ECO:0000256" key="10">
    <source>
        <dbReference type="PROSITE-ProRule" id="PRU00146"/>
    </source>
</evidence>
<feature type="compositionally biased region" description="Low complexity" evidence="12">
    <location>
        <begin position="357"/>
        <end position="375"/>
    </location>
</feature>
<evidence type="ECO:0000313" key="15">
    <source>
        <dbReference type="Proteomes" id="UP000323386"/>
    </source>
</evidence>
<keyword evidence="3 9" id="KW-0479">Metal-binding</keyword>
<comment type="similarity">
    <text evidence="2 11">Belongs to the ING family.</text>
</comment>
<evidence type="ECO:0000259" key="13">
    <source>
        <dbReference type="PROSITE" id="PS50016"/>
    </source>
</evidence>
<dbReference type="CDD" id="cd16859">
    <property type="entry name" value="ING_ING4_5"/>
    <property type="match status" value="1"/>
</dbReference>
<dbReference type="GO" id="GO:0005634">
    <property type="term" value="C:nucleus"/>
    <property type="evidence" value="ECO:0007669"/>
    <property type="project" value="UniProtKB-SubCell"/>
</dbReference>
<comment type="subunit">
    <text evidence="11">Component of an histone acetyltransferase complex. Interacts with H3K4me3 and to a lesser extent with H3K4me2.</text>
</comment>
<dbReference type="InterPro" id="IPR001965">
    <property type="entry name" value="Znf_PHD"/>
</dbReference>
<evidence type="ECO:0000256" key="6">
    <source>
        <dbReference type="ARBA" id="ARBA00022853"/>
    </source>
</evidence>